<protein>
    <submittedName>
        <fullName evidence="3">Uncharacterized protein</fullName>
    </submittedName>
</protein>
<dbReference type="PANTHER" id="PTHR11937">
    <property type="entry name" value="ACTIN"/>
    <property type="match status" value="1"/>
</dbReference>
<sequence length="207" mass="23825">MTTLWKSTQRQRTQRQNVTNSNNLTIGPTVKKGQMIGWQVYDPSSRARDWTIGKIFMERRYPFTTIAEKKVVRDIKEKLSHVTFGYENQLKKADISSELEQNYSFPDGQVITVGADQFQCLEVLFKSSFIGLGTLITKGSHKKGCNNFFLSSKKQINKQTKNREIQRQTQQHAQLCHLLGIGQLIICVTKMDDPSVKCDQDRFEESK</sequence>
<dbReference type="AlphaFoldDB" id="X6M0V0"/>
<feature type="compositionally biased region" description="Low complexity" evidence="2">
    <location>
        <begin position="7"/>
        <end position="23"/>
    </location>
</feature>
<feature type="region of interest" description="Disordered" evidence="2">
    <location>
        <begin position="1"/>
        <end position="24"/>
    </location>
</feature>
<reference evidence="3 4" key="1">
    <citation type="journal article" date="2013" name="Curr. Biol.">
        <title>The Genome of the Foraminiferan Reticulomyxa filosa.</title>
        <authorList>
            <person name="Glockner G."/>
            <person name="Hulsmann N."/>
            <person name="Schleicher M."/>
            <person name="Noegel A.A."/>
            <person name="Eichinger L."/>
            <person name="Gallinger C."/>
            <person name="Pawlowski J."/>
            <person name="Sierra R."/>
            <person name="Euteneuer U."/>
            <person name="Pillet L."/>
            <person name="Moustafa A."/>
            <person name="Platzer M."/>
            <person name="Groth M."/>
            <person name="Szafranski K."/>
            <person name="Schliwa M."/>
        </authorList>
    </citation>
    <scope>NUCLEOTIDE SEQUENCE [LARGE SCALE GENOMIC DNA]</scope>
</reference>
<dbReference type="SUPFAM" id="SSF53067">
    <property type="entry name" value="Actin-like ATPase domain"/>
    <property type="match status" value="1"/>
</dbReference>
<comment type="caution">
    <text evidence="3">The sequence shown here is derived from an EMBL/GenBank/DDBJ whole genome shotgun (WGS) entry which is preliminary data.</text>
</comment>
<name>X6M0V0_RETFI</name>
<evidence type="ECO:0000256" key="1">
    <source>
        <dbReference type="ARBA" id="ARBA00049360"/>
    </source>
</evidence>
<dbReference type="Gene3D" id="3.40.50.300">
    <property type="entry name" value="P-loop containing nucleotide triphosphate hydrolases"/>
    <property type="match status" value="1"/>
</dbReference>
<comment type="catalytic activity">
    <reaction evidence="1">
        <text>ATP + H2O = ADP + phosphate + H(+)</text>
        <dbReference type="Rhea" id="RHEA:13065"/>
        <dbReference type="ChEBI" id="CHEBI:15377"/>
        <dbReference type="ChEBI" id="CHEBI:15378"/>
        <dbReference type="ChEBI" id="CHEBI:30616"/>
        <dbReference type="ChEBI" id="CHEBI:43474"/>
        <dbReference type="ChEBI" id="CHEBI:456216"/>
    </reaction>
</comment>
<dbReference type="Pfam" id="PF00022">
    <property type="entry name" value="Actin"/>
    <property type="match status" value="1"/>
</dbReference>
<evidence type="ECO:0000256" key="2">
    <source>
        <dbReference type="SAM" id="MobiDB-lite"/>
    </source>
</evidence>
<evidence type="ECO:0000313" key="4">
    <source>
        <dbReference type="Proteomes" id="UP000023152"/>
    </source>
</evidence>
<dbReference type="Proteomes" id="UP000023152">
    <property type="component" value="Unassembled WGS sequence"/>
</dbReference>
<organism evidence="3 4">
    <name type="scientific">Reticulomyxa filosa</name>
    <dbReference type="NCBI Taxonomy" id="46433"/>
    <lineage>
        <taxon>Eukaryota</taxon>
        <taxon>Sar</taxon>
        <taxon>Rhizaria</taxon>
        <taxon>Retaria</taxon>
        <taxon>Foraminifera</taxon>
        <taxon>Monothalamids</taxon>
        <taxon>Reticulomyxidae</taxon>
        <taxon>Reticulomyxa</taxon>
    </lineage>
</organism>
<proteinExistence type="predicted"/>
<dbReference type="InterPro" id="IPR027417">
    <property type="entry name" value="P-loop_NTPase"/>
</dbReference>
<keyword evidence="4" id="KW-1185">Reference proteome</keyword>
<dbReference type="InterPro" id="IPR004000">
    <property type="entry name" value="Actin"/>
</dbReference>
<dbReference type="InterPro" id="IPR043129">
    <property type="entry name" value="ATPase_NBD"/>
</dbReference>
<dbReference type="Gene3D" id="3.90.640.10">
    <property type="entry name" value="Actin, Chain A, domain 4"/>
    <property type="match status" value="1"/>
</dbReference>
<evidence type="ECO:0000313" key="3">
    <source>
        <dbReference type="EMBL" id="ETO07489.1"/>
    </source>
</evidence>
<gene>
    <name evidence="3" type="ORF">RFI_29902</name>
</gene>
<dbReference type="EMBL" id="ASPP01026113">
    <property type="protein sequence ID" value="ETO07489.1"/>
    <property type="molecule type" value="Genomic_DNA"/>
</dbReference>
<accession>X6M0V0</accession>